<reference evidence="2" key="1">
    <citation type="submission" date="2022-03" db="EMBL/GenBank/DDBJ databases">
        <title>Genomic Encyclopedia of Type Strains, Phase III (KMG-III): the genomes of soil and plant-associated and newly described type strains.</title>
        <authorList>
            <person name="Whitman W."/>
        </authorList>
    </citation>
    <scope>NUCLEOTIDE SEQUENCE</scope>
    <source>
        <strain evidence="2">ANL 6-2</strain>
    </source>
</reference>
<accession>A0AAE3KHR8</accession>
<evidence type="ECO:0000313" key="2">
    <source>
        <dbReference type="EMBL" id="MCP1676627.1"/>
    </source>
</evidence>
<comment type="caution">
    <text evidence="2">The sequence shown here is derived from an EMBL/GenBank/DDBJ whole genome shotgun (WGS) entry which is preliminary data.</text>
</comment>
<protein>
    <submittedName>
        <fullName evidence="2">Type IV pilus assembly protein PilE</fullName>
    </submittedName>
</protein>
<dbReference type="Gene3D" id="3.30.700.10">
    <property type="entry name" value="Glycoprotein, Type 4 Pilin"/>
    <property type="match status" value="1"/>
</dbReference>
<dbReference type="Pfam" id="PF16732">
    <property type="entry name" value="ComP_DUS"/>
    <property type="match status" value="1"/>
</dbReference>
<dbReference type="InterPro" id="IPR031982">
    <property type="entry name" value="PilE-like"/>
</dbReference>
<keyword evidence="1" id="KW-0472">Membrane</keyword>
<gene>
    <name evidence="2" type="ORF">J2T57_003798</name>
</gene>
<dbReference type="Pfam" id="PF07963">
    <property type="entry name" value="N_methyl"/>
    <property type="match status" value="1"/>
</dbReference>
<dbReference type="NCBIfam" id="TIGR02532">
    <property type="entry name" value="IV_pilin_GFxxxE"/>
    <property type="match status" value="1"/>
</dbReference>
<evidence type="ECO:0000313" key="3">
    <source>
        <dbReference type="Proteomes" id="UP001205843"/>
    </source>
</evidence>
<feature type="transmembrane region" description="Helical" evidence="1">
    <location>
        <begin position="37"/>
        <end position="60"/>
    </location>
</feature>
<dbReference type="Proteomes" id="UP001205843">
    <property type="component" value="Unassembled WGS sequence"/>
</dbReference>
<dbReference type="SUPFAM" id="SSF54523">
    <property type="entry name" value="Pili subunits"/>
    <property type="match status" value="1"/>
</dbReference>
<organism evidence="2 3">
    <name type="scientific">Natronocella acetinitrilica</name>
    <dbReference type="NCBI Taxonomy" id="414046"/>
    <lineage>
        <taxon>Bacteria</taxon>
        <taxon>Pseudomonadati</taxon>
        <taxon>Pseudomonadota</taxon>
        <taxon>Gammaproteobacteria</taxon>
        <taxon>Chromatiales</taxon>
        <taxon>Ectothiorhodospiraceae</taxon>
        <taxon>Natronocella</taxon>
    </lineage>
</organism>
<keyword evidence="3" id="KW-1185">Reference proteome</keyword>
<dbReference type="AlphaFoldDB" id="A0AAE3KHR8"/>
<sequence length="171" mass="18424">MAAAPMTHKVMLREPLGKPTLAGKGKRMLSKRTSCNARGFTLIELMIAVAIIGIIAAIAYPSYQNSVERGRVADGRAALMDTAQRLERCFTGRTSYDGCLEQNGDPFEGTSDSGFYQITFTTGNSGNTFTAEAERIRGVSTNRCGTLTVDSAGRQGIQDANDGVTVEDCWR</sequence>
<name>A0AAE3KHR8_9GAMM</name>
<dbReference type="GO" id="GO:0043683">
    <property type="term" value="P:type IV pilus assembly"/>
    <property type="evidence" value="ECO:0007669"/>
    <property type="project" value="InterPro"/>
</dbReference>
<dbReference type="PANTHER" id="PTHR30093:SF47">
    <property type="entry name" value="TYPE IV PILUS NON-CORE MINOR PILIN PILE"/>
    <property type="match status" value="1"/>
</dbReference>
<keyword evidence="1" id="KW-1133">Transmembrane helix</keyword>
<evidence type="ECO:0000256" key="1">
    <source>
        <dbReference type="SAM" id="Phobius"/>
    </source>
</evidence>
<keyword evidence="1" id="KW-0812">Transmembrane</keyword>
<dbReference type="PROSITE" id="PS00409">
    <property type="entry name" value="PROKAR_NTER_METHYL"/>
    <property type="match status" value="1"/>
</dbReference>
<dbReference type="InterPro" id="IPR045584">
    <property type="entry name" value="Pilin-like"/>
</dbReference>
<dbReference type="InterPro" id="IPR012902">
    <property type="entry name" value="N_methyl_site"/>
</dbReference>
<dbReference type="EMBL" id="JALJXV010000010">
    <property type="protein sequence ID" value="MCP1676627.1"/>
    <property type="molecule type" value="Genomic_DNA"/>
</dbReference>
<dbReference type="PANTHER" id="PTHR30093">
    <property type="entry name" value="GENERAL SECRETION PATHWAY PROTEIN G"/>
    <property type="match status" value="1"/>
</dbReference>
<proteinExistence type="predicted"/>